<accession>A0A4Y2LJB2</accession>
<protein>
    <recommendedName>
        <fullName evidence="3">C2H2-type domain-containing protein</fullName>
    </recommendedName>
</protein>
<dbReference type="Proteomes" id="UP000499080">
    <property type="component" value="Unassembled WGS sequence"/>
</dbReference>
<dbReference type="AlphaFoldDB" id="A0A4Y2LJB2"/>
<reference evidence="1 2" key="1">
    <citation type="journal article" date="2019" name="Sci. Rep.">
        <title>Orb-weaving spider Araneus ventricosus genome elucidates the spidroin gene catalogue.</title>
        <authorList>
            <person name="Kono N."/>
            <person name="Nakamura H."/>
            <person name="Ohtoshi R."/>
            <person name="Moran D.A.P."/>
            <person name="Shinohara A."/>
            <person name="Yoshida Y."/>
            <person name="Fujiwara M."/>
            <person name="Mori M."/>
            <person name="Tomita M."/>
            <person name="Arakawa K."/>
        </authorList>
    </citation>
    <scope>NUCLEOTIDE SEQUENCE [LARGE SCALE GENOMIC DNA]</scope>
</reference>
<sequence>MSGDQSVDGSHSTTSPKGAYTFAAISDVDVVAQRRAKDTHFVCPMSEKSNRRRADFVVHYQTHT</sequence>
<evidence type="ECO:0008006" key="3">
    <source>
        <dbReference type="Google" id="ProtNLM"/>
    </source>
</evidence>
<feature type="non-terminal residue" evidence="1">
    <location>
        <position position="64"/>
    </location>
</feature>
<organism evidence="1 2">
    <name type="scientific">Araneus ventricosus</name>
    <name type="common">Orbweaver spider</name>
    <name type="synonym">Epeira ventricosa</name>
    <dbReference type="NCBI Taxonomy" id="182803"/>
    <lineage>
        <taxon>Eukaryota</taxon>
        <taxon>Metazoa</taxon>
        <taxon>Ecdysozoa</taxon>
        <taxon>Arthropoda</taxon>
        <taxon>Chelicerata</taxon>
        <taxon>Arachnida</taxon>
        <taxon>Araneae</taxon>
        <taxon>Araneomorphae</taxon>
        <taxon>Entelegynae</taxon>
        <taxon>Araneoidea</taxon>
        <taxon>Araneidae</taxon>
        <taxon>Araneus</taxon>
    </lineage>
</organism>
<gene>
    <name evidence="1" type="ORF">AVEN_81406_1</name>
</gene>
<evidence type="ECO:0000313" key="2">
    <source>
        <dbReference type="Proteomes" id="UP000499080"/>
    </source>
</evidence>
<comment type="caution">
    <text evidence="1">The sequence shown here is derived from an EMBL/GenBank/DDBJ whole genome shotgun (WGS) entry which is preliminary data.</text>
</comment>
<dbReference type="EMBL" id="BGPR01118993">
    <property type="protein sequence ID" value="GBN14499.1"/>
    <property type="molecule type" value="Genomic_DNA"/>
</dbReference>
<name>A0A4Y2LJB2_ARAVE</name>
<proteinExistence type="predicted"/>
<evidence type="ECO:0000313" key="1">
    <source>
        <dbReference type="EMBL" id="GBN14499.1"/>
    </source>
</evidence>
<keyword evidence="2" id="KW-1185">Reference proteome</keyword>